<dbReference type="Proteomes" id="UP000679992">
    <property type="component" value="Unassembled WGS sequence"/>
</dbReference>
<evidence type="ECO:0000313" key="1">
    <source>
        <dbReference type="EMBL" id="GIP55044.1"/>
    </source>
</evidence>
<name>A0ABQ4MGF8_9BACL</name>
<organism evidence="1 2">
    <name type="scientific">Paenibacillus vini</name>
    <dbReference type="NCBI Taxonomy" id="1476024"/>
    <lineage>
        <taxon>Bacteria</taxon>
        <taxon>Bacillati</taxon>
        <taxon>Bacillota</taxon>
        <taxon>Bacilli</taxon>
        <taxon>Bacillales</taxon>
        <taxon>Paenibacillaceae</taxon>
        <taxon>Paenibacillus</taxon>
    </lineage>
</organism>
<gene>
    <name evidence="1" type="ORF">J42TS3_40790</name>
</gene>
<keyword evidence="2" id="KW-1185">Reference proteome</keyword>
<reference evidence="1 2" key="1">
    <citation type="submission" date="2021-03" db="EMBL/GenBank/DDBJ databases">
        <title>Antimicrobial resistance genes in bacteria isolated from Japanese honey, and their potential for conferring macrolide and lincosamide resistance in the American foulbrood pathogen Paenibacillus larvae.</title>
        <authorList>
            <person name="Okamoto M."/>
            <person name="Kumagai M."/>
            <person name="Kanamori H."/>
            <person name="Takamatsu D."/>
        </authorList>
    </citation>
    <scope>NUCLEOTIDE SEQUENCE [LARGE SCALE GENOMIC DNA]</scope>
    <source>
        <strain evidence="1 2">J42TS3</strain>
    </source>
</reference>
<accession>A0ABQ4MGF8</accession>
<evidence type="ECO:0000313" key="2">
    <source>
        <dbReference type="Proteomes" id="UP000679992"/>
    </source>
</evidence>
<protein>
    <submittedName>
        <fullName evidence="1">Uncharacterized protein</fullName>
    </submittedName>
</protein>
<dbReference type="EMBL" id="BOSL01000015">
    <property type="protein sequence ID" value="GIP55044.1"/>
    <property type="molecule type" value="Genomic_DNA"/>
</dbReference>
<comment type="caution">
    <text evidence="1">The sequence shown here is derived from an EMBL/GenBank/DDBJ whole genome shotgun (WGS) entry which is preliminary data.</text>
</comment>
<sequence>MKTVPESIIGHLFSKKKAIPEGHASHLSGKPLLPNPKISATDFSAWLARKLEMNFRSS</sequence>
<proteinExistence type="predicted"/>